<gene>
    <name evidence="1" type="ORF">JQC93_10330</name>
</gene>
<protein>
    <recommendedName>
        <fullName evidence="3">Lipoprotein</fullName>
    </recommendedName>
</protein>
<dbReference type="Proteomes" id="UP000809621">
    <property type="component" value="Unassembled WGS sequence"/>
</dbReference>
<comment type="caution">
    <text evidence="1">The sequence shown here is derived from an EMBL/GenBank/DDBJ whole genome shotgun (WGS) entry which is preliminary data.</text>
</comment>
<name>A0ABS2HLT7_9VIBR</name>
<evidence type="ECO:0008006" key="3">
    <source>
        <dbReference type="Google" id="ProtNLM"/>
    </source>
</evidence>
<evidence type="ECO:0000313" key="1">
    <source>
        <dbReference type="EMBL" id="MBM7036796.1"/>
    </source>
</evidence>
<dbReference type="EMBL" id="JAFEUM010000003">
    <property type="protein sequence ID" value="MBM7036796.1"/>
    <property type="molecule type" value="Genomic_DNA"/>
</dbReference>
<dbReference type="PROSITE" id="PS51257">
    <property type="entry name" value="PROKAR_LIPOPROTEIN"/>
    <property type="match status" value="1"/>
</dbReference>
<accession>A0ABS2HLT7</accession>
<reference evidence="1 2" key="1">
    <citation type="submission" date="2021-02" db="EMBL/GenBank/DDBJ databases">
        <authorList>
            <person name="Park J.-S."/>
        </authorList>
    </citation>
    <scope>NUCLEOTIDE SEQUENCE [LARGE SCALE GENOMIC DNA]</scope>
    <source>
        <strain evidence="1 2">188UL20-2</strain>
    </source>
</reference>
<keyword evidence="2" id="KW-1185">Reference proteome</keyword>
<organism evidence="1 2">
    <name type="scientific">Vibrio ulleungensis</name>
    <dbReference type="NCBI Taxonomy" id="2807619"/>
    <lineage>
        <taxon>Bacteria</taxon>
        <taxon>Pseudomonadati</taxon>
        <taxon>Pseudomonadota</taxon>
        <taxon>Gammaproteobacteria</taxon>
        <taxon>Vibrionales</taxon>
        <taxon>Vibrionaceae</taxon>
        <taxon>Vibrio</taxon>
    </lineage>
</organism>
<dbReference type="RefSeq" id="WP_205158349.1">
    <property type="nucleotide sequence ID" value="NZ_JAFEUM010000003.1"/>
</dbReference>
<sequence>MSWKCKTLPRKLGIALLTTAVVGCSSLSVNRLFSHYSAGNAPARAALATGDYSSALSMTGLEEPLLSELEKGRIELLSQQTEQSQAQFDLAYRHVAELEEQAVISISGSATSLGALALNDNITEYLPPDYEIGYLHLYSALNYVQKQDLEGALIEMRRASRVQERALANREASLKRAEDELKQSGVDPNLGSVMSRYPDAGDSLKAIQNSYLFYLSALLFEADGDFNAAYIDISRALAVNDGNPEIIGAAIRIGTKFGAREEVDALQTQYGERLANSAAIERLGSDSQQGRVIIINEVGVVQPMKEWRITIPVYDSRNNTAFYSLALPYYDQGTLVKGLPVVLDDTELTTKNLTDVNLMARQSLTEQMPTILVRQTLRAITKDRIRKEAANGDDAGNALFNVFNTLTEQPDTRSWQSLPATVHSATAMLTEGEHQVKVGEQTLMFNVRAGQTTLVWLSQQGNNASMWSTNLGRL</sequence>
<proteinExistence type="predicted"/>
<evidence type="ECO:0000313" key="2">
    <source>
        <dbReference type="Proteomes" id="UP000809621"/>
    </source>
</evidence>